<evidence type="ECO:0000313" key="7">
    <source>
        <dbReference type="Proteomes" id="UP000178176"/>
    </source>
</evidence>
<dbReference type="InterPro" id="IPR043141">
    <property type="entry name" value="Ribosomal_uL10-like_sf"/>
</dbReference>
<dbReference type="NCBIfam" id="NF000955">
    <property type="entry name" value="PRK00099.1-1"/>
    <property type="match status" value="1"/>
</dbReference>
<gene>
    <name evidence="5" type="primary">rplJ</name>
    <name evidence="6" type="ORF">A2876_02285</name>
</gene>
<dbReference type="Gene3D" id="3.30.70.1730">
    <property type="match status" value="1"/>
</dbReference>
<proteinExistence type="inferred from homology"/>
<comment type="similarity">
    <text evidence="1 5">Belongs to the universal ribosomal protein uL10 family.</text>
</comment>
<evidence type="ECO:0000313" key="6">
    <source>
        <dbReference type="EMBL" id="OGC92383.1"/>
    </source>
</evidence>
<sequence length="168" mass="17918">MISPKKTSVVAALKNLLSQAKSVAIVDYRGLKVSQATLLRQQIKKAGGQMVIAKNTLFKIALGKKIDLSGTNAFVFSLSDEVAPLKTIAEFAKKNPAAAGLSFKSGILADRVLSAAEVSQLSSIPDKPTLAAKLVGSLNSPLFNLAYNLNWNITKLVRTLKEVSLTHV</sequence>
<evidence type="ECO:0000256" key="1">
    <source>
        <dbReference type="ARBA" id="ARBA00008889"/>
    </source>
</evidence>
<organism evidence="6 7">
    <name type="scientific">Candidatus Amesbacteria bacterium RIFCSPHIGHO2_01_FULL_48_32b</name>
    <dbReference type="NCBI Taxonomy" id="1797253"/>
    <lineage>
        <taxon>Bacteria</taxon>
        <taxon>Candidatus Amesiibacteriota</taxon>
    </lineage>
</organism>
<dbReference type="EMBL" id="MEXH01000016">
    <property type="protein sequence ID" value="OGC92383.1"/>
    <property type="molecule type" value="Genomic_DNA"/>
</dbReference>
<comment type="subunit">
    <text evidence="5">Part of the ribosomal stalk of the 50S ribosomal subunit. The N-terminus interacts with L11 and the large rRNA to form the base of the stalk. The C-terminus forms an elongated spine to which L12 dimers bind in a sequential fashion forming a multimeric L10(L12)X complex.</text>
</comment>
<dbReference type="AlphaFoldDB" id="A0A1F4YGL8"/>
<protein>
    <recommendedName>
        <fullName evidence="4 5">Large ribosomal subunit protein uL10</fullName>
    </recommendedName>
</protein>
<dbReference type="CDD" id="cd05797">
    <property type="entry name" value="Ribosomal_L10"/>
    <property type="match status" value="1"/>
</dbReference>
<dbReference type="Pfam" id="PF00466">
    <property type="entry name" value="Ribosomal_L10"/>
    <property type="match status" value="1"/>
</dbReference>
<dbReference type="SUPFAM" id="SSF160369">
    <property type="entry name" value="Ribosomal protein L10-like"/>
    <property type="match status" value="1"/>
</dbReference>
<dbReference type="InterPro" id="IPR022973">
    <property type="entry name" value="Ribosomal_uL10_bac"/>
</dbReference>
<comment type="caution">
    <text evidence="6">The sequence shown here is derived from an EMBL/GenBank/DDBJ whole genome shotgun (WGS) entry which is preliminary data.</text>
</comment>
<dbReference type="Gene3D" id="6.10.250.290">
    <property type="match status" value="1"/>
</dbReference>
<dbReference type="InterPro" id="IPR001790">
    <property type="entry name" value="Ribosomal_uL10"/>
</dbReference>
<evidence type="ECO:0000256" key="5">
    <source>
        <dbReference type="HAMAP-Rule" id="MF_00362"/>
    </source>
</evidence>
<reference evidence="6 7" key="1">
    <citation type="journal article" date="2016" name="Nat. Commun.">
        <title>Thousands of microbial genomes shed light on interconnected biogeochemical processes in an aquifer system.</title>
        <authorList>
            <person name="Anantharaman K."/>
            <person name="Brown C.T."/>
            <person name="Hug L.A."/>
            <person name="Sharon I."/>
            <person name="Castelle C.J."/>
            <person name="Probst A.J."/>
            <person name="Thomas B.C."/>
            <person name="Singh A."/>
            <person name="Wilkins M.J."/>
            <person name="Karaoz U."/>
            <person name="Brodie E.L."/>
            <person name="Williams K.H."/>
            <person name="Hubbard S.S."/>
            <person name="Banfield J.F."/>
        </authorList>
    </citation>
    <scope>NUCLEOTIDE SEQUENCE [LARGE SCALE GENOMIC DNA]</scope>
</reference>
<evidence type="ECO:0000256" key="2">
    <source>
        <dbReference type="ARBA" id="ARBA00022980"/>
    </source>
</evidence>
<dbReference type="PANTHER" id="PTHR11560">
    <property type="entry name" value="39S RIBOSOMAL PROTEIN L10, MITOCHONDRIAL"/>
    <property type="match status" value="1"/>
</dbReference>
<evidence type="ECO:0000256" key="4">
    <source>
        <dbReference type="ARBA" id="ARBA00035202"/>
    </source>
</evidence>
<name>A0A1F4YGL8_9BACT</name>
<dbReference type="GO" id="GO:0006412">
    <property type="term" value="P:translation"/>
    <property type="evidence" value="ECO:0007669"/>
    <property type="project" value="UniProtKB-UniRule"/>
</dbReference>
<keyword evidence="5" id="KW-0699">rRNA-binding</keyword>
<comment type="function">
    <text evidence="5">Forms part of the ribosomal stalk, playing a central role in the interaction of the ribosome with GTP-bound translation factors.</text>
</comment>
<evidence type="ECO:0000256" key="3">
    <source>
        <dbReference type="ARBA" id="ARBA00023274"/>
    </source>
</evidence>
<dbReference type="HAMAP" id="MF_00362">
    <property type="entry name" value="Ribosomal_uL10"/>
    <property type="match status" value="1"/>
</dbReference>
<dbReference type="GO" id="GO:1990904">
    <property type="term" value="C:ribonucleoprotein complex"/>
    <property type="evidence" value="ECO:0007669"/>
    <property type="project" value="UniProtKB-KW"/>
</dbReference>
<keyword evidence="2 5" id="KW-0689">Ribosomal protein</keyword>
<keyword evidence="5" id="KW-0694">RNA-binding</keyword>
<accession>A0A1F4YGL8</accession>
<keyword evidence="3 5" id="KW-0687">Ribonucleoprotein</keyword>
<dbReference type="GO" id="GO:0005840">
    <property type="term" value="C:ribosome"/>
    <property type="evidence" value="ECO:0007669"/>
    <property type="project" value="UniProtKB-KW"/>
</dbReference>
<dbReference type="InterPro" id="IPR047865">
    <property type="entry name" value="Ribosomal_uL10_bac_type"/>
</dbReference>
<dbReference type="Proteomes" id="UP000178176">
    <property type="component" value="Unassembled WGS sequence"/>
</dbReference>
<dbReference type="GO" id="GO:0070180">
    <property type="term" value="F:large ribosomal subunit rRNA binding"/>
    <property type="evidence" value="ECO:0007669"/>
    <property type="project" value="UniProtKB-UniRule"/>
</dbReference>